<dbReference type="RefSeq" id="WP_209052558.1">
    <property type="nucleotide sequence ID" value="NZ_CP072425.1"/>
</dbReference>
<dbReference type="Proteomes" id="UP000665025">
    <property type="component" value="Chromosome 1"/>
</dbReference>
<dbReference type="EMBL" id="CP072425">
    <property type="protein sequence ID" value="QTL35761.1"/>
    <property type="molecule type" value="Genomic_DNA"/>
</dbReference>
<reference evidence="1 2" key="1">
    <citation type="submission" date="2021-03" db="EMBL/GenBank/DDBJ databases">
        <title>Complete Genome of Pseudoalteromonas viridis Strain BBR56, a new biocontrol bacterial candidate.</title>
        <authorList>
            <person name="Handayani D.P."/>
            <person name="Isnansetyo A."/>
            <person name="Istiqomah I."/>
            <person name="Jumina J."/>
        </authorList>
    </citation>
    <scope>NUCLEOTIDE SEQUENCE [LARGE SCALE GENOMIC DNA]</scope>
    <source>
        <strain evidence="1 2">BBR56</strain>
    </source>
</reference>
<protein>
    <submittedName>
        <fullName evidence="1">Uncharacterized protein</fullName>
    </submittedName>
</protein>
<sequence length="63" mass="7109">MSLAKKACEQEDWLCILAPENLVKSDGEFKPGVRLYLQPCQLRLNIADVTRFIYAHASASELN</sequence>
<name>A0ABX7V7L4_9GAMM</name>
<proteinExistence type="predicted"/>
<keyword evidence="2" id="KW-1185">Reference proteome</keyword>
<organism evidence="1 2">
    <name type="scientific">Pseudoalteromonas viridis</name>
    <dbReference type="NCBI Taxonomy" id="339617"/>
    <lineage>
        <taxon>Bacteria</taxon>
        <taxon>Pseudomonadati</taxon>
        <taxon>Pseudomonadota</taxon>
        <taxon>Gammaproteobacteria</taxon>
        <taxon>Alteromonadales</taxon>
        <taxon>Pseudoalteromonadaceae</taxon>
        <taxon>Pseudoalteromonas</taxon>
    </lineage>
</organism>
<accession>A0ABX7V7L4</accession>
<evidence type="ECO:0000313" key="1">
    <source>
        <dbReference type="EMBL" id="QTL35761.1"/>
    </source>
</evidence>
<evidence type="ECO:0000313" key="2">
    <source>
        <dbReference type="Proteomes" id="UP000665025"/>
    </source>
</evidence>
<gene>
    <name evidence="1" type="ORF">J5X90_01480</name>
</gene>